<accession>A0ABV0YXA6</accession>
<comment type="caution">
    <text evidence="2">The sequence shown here is derived from an EMBL/GenBank/DDBJ whole genome shotgun (WGS) entry which is preliminary data.</text>
</comment>
<sequence length="324" mass="34616">MEPHYIRSLDPASQSAPLSCSLVVVLSNQQLAALCCCWCSGLRQDTDRRCGLSRTQLVSSQFRFLTVGSCHVGEHGGTEAPGDDQPVCFDGRLRCRSGQAASPGGPLAVRDGSELLLPGGQHSQSPPDDVYPQKHSGHAAQLPRRHHHVLQAAGVGVRPRSHRPPPGVRGLLPSGLLFLLRLLLLLGLVSSQPPAGLAAPVLPQGSPHAPPLPPPSTGSNVAPCLPTQQFPAASRHVSTPQPEMRPAGRAGPGDWDEGGQGVLLNNPDMDSAEWKMSSSNLCNMWPGCEDSDRPLDSEPKRNQNPTEHSLRIRAMWSVAFLLKL</sequence>
<feature type="compositionally biased region" description="Polar residues" evidence="1">
    <location>
        <begin position="226"/>
        <end position="241"/>
    </location>
</feature>
<keyword evidence="3" id="KW-1185">Reference proteome</keyword>
<evidence type="ECO:0000256" key="1">
    <source>
        <dbReference type="SAM" id="MobiDB-lite"/>
    </source>
</evidence>
<protein>
    <submittedName>
        <fullName evidence="2">Uncharacterized protein</fullName>
    </submittedName>
</protein>
<gene>
    <name evidence="2" type="ORF">AMECASPLE_006123</name>
</gene>
<proteinExistence type="predicted"/>
<evidence type="ECO:0000313" key="2">
    <source>
        <dbReference type="EMBL" id="MEQ2298527.1"/>
    </source>
</evidence>
<dbReference type="EMBL" id="JAHRIP010047315">
    <property type="protein sequence ID" value="MEQ2298527.1"/>
    <property type="molecule type" value="Genomic_DNA"/>
</dbReference>
<reference evidence="2 3" key="1">
    <citation type="submission" date="2021-06" db="EMBL/GenBank/DDBJ databases">
        <authorList>
            <person name="Palmer J.M."/>
        </authorList>
    </citation>
    <scope>NUCLEOTIDE SEQUENCE [LARGE SCALE GENOMIC DNA]</scope>
    <source>
        <strain evidence="2 3">AS_MEX2019</strain>
        <tissue evidence="2">Muscle</tissue>
    </source>
</reference>
<feature type="region of interest" description="Disordered" evidence="1">
    <location>
        <begin position="200"/>
        <end position="267"/>
    </location>
</feature>
<name>A0ABV0YXA6_9TELE</name>
<feature type="region of interest" description="Disordered" evidence="1">
    <location>
        <begin position="99"/>
        <end position="144"/>
    </location>
</feature>
<organism evidence="2 3">
    <name type="scientific">Ameca splendens</name>
    <dbReference type="NCBI Taxonomy" id="208324"/>
    <lineage>
        <taxon>Eukaryota</taxon>
        <taxon>Metazoa</taxon>
        <taxon>Chordata</taxon>
        <taxon>Craniata</taxon>
        <taxon>Vertebrata</taxon>
        <taxon>Euteleostomi</taxon>
        <taxon>Actinopterygii</taxon>
        <taxon>Neopterygii</taxon>
        <taxon>Teleostei</taxon>
        <taxon>Neoteleostei</taxon>
        <taxon>Acanthomorphata</taxon>
        <taxon>Ovalentaria</taxon>
        <taxon>Atherinomorphae</taxon>
        <taxon>Cyprinodontiformes</taxon>
        <taxon>Goodeidae</taxon>
        <taxon>Ameca</taxon>
    </lineage>
</organism>
<evidence type="ECO:0000313" key="3">
    <source>
        <dbReference type="Proteomes" id="UP001469553"/>
    </source>
</evidence>
<dbReference type="Proteomes" id="UP001469553">
    <property type="component" value="Unassembled WGS sequence"/>
</dbReference>